<dbReference type="SUPFAM" id="SSF53448">
    <property type="entry name" value="Nucleotide-diphospho-sugar transferases"/>
    <property type="match status" value="1"/>
</dbReference>
<name>A0ABW4JYF7_9HYPH</name>
<keyword evidence="4" id="KW-1185">Reference proteome</keyword>
<keyword evidence="1" id="KW-0460">Magnesium</keyword>
<dbReference type="CDD" id="cd03522">
    <property type="entry name" value="MoeA_like"/>
    <property type="match status" value="1"/>
</dbReference>
<evidence type="ECO:0000259" key="2">
    <source>
        <dbReference type="SMART" id="SM00852"/>
    </source>
</evidence>
<dbReference type="InterPro" id="IPR001453">
    <property type="entry name" value="MoaB/Mog_dom"/>
</dbReference>
<reference evidence="4" key="1">
    <citation type="journal article" date="2019" name="Int. J. Syst. Evol. Microbiol.">
        <title>The Global Catalogue of Microorganisms (GCM) 10K type strain sequencing project: providing services to taxonomists for standard genome sequencing and annotation.</title>
        <authorList>
            <consortium name="The Broad Institute Genomics Platform"/>
            <consortium name="The Broad Institute Genome Sequencing Center for Infectious Disease"/>
            <person name="Wu L."/>
            <person name="Ma J."/>
        </authorList>
    </citation>
    <scope>NUCLEOTIDE SEQUENCE [LARGE SCALE GENOMIC DNA]</scope>
    <source>
        <strain evidence="4">JCM 3369</strain>
    </source>
</reference>
<protein>
    <submittedName>
        <fullName evidence="3">NTP transferase domain-containing protein</fullName>
    </submittedName>
</protein>
<dbReference type="PANTHER" id="PTHR43777:SF1">
    <property type="entry name" value="MOLYBDENUM COFACTOR CYTIDYLYLTRANSFERASE"/>
    <property type="match status" value="1"/>
</dbReference>
<dbReference type="SMART" id="SM00852">
    <property type="entry name" value="MoCF_biosynth"/>
    <property type="match status" value="1"/>
</dbReference>
<dbReference type="EMBL" id="JBHUFA010000015">
    <property type="protein sequence ID" value="MFD1697212.1"/>
    <property type="molecule type" value="Genomic_DNA"/>
</dbReference>
<dbReference type="Gene3D" id="3.90.550.10">
    <property type="entry name" value="Spore Coat Polysaccharide Biosynthesis Protein SpsA, Chain A"/>
    <property type="match status" value="1"/>
</dbReference>
<dbReference type="SUPFAM" id="SSF53218">
    <property type="entry name" value="Molybdenum cofactor biosynthesis proteins"/>
    <property type="match status" value="1"/>
</dbReference>
<dbReference type="InterPro" id="IPR025877">
    <property type="entry name" value="MobA-like_NTP_Trfase"/>
</dbReference>
<accession>A0ABW4JYF7</accession>
<dbReference type="CDD" id="cd04182">
    <property type="entry name" value="GT_2_like_f"/>
    <property type="match status" value="1"/>
</dbReference>
<dbReference type="InterPro" id="IPR029044">
    <property type="entry name" value="Nucleotide-diphossugar_trans"/>
</dbReference>
<dbReference type="GO" id="GO:0016740">
    <property type="term" value="F:transferase activity"/>
    <property type="evidence" value="ECO:0007669"/>
    <property type="project" value="UniProtKB-KW"/>
</dbReference>
<keyword evidence="3" id="KW-0808">Transferase</keyword>
<sequence>MEFGPVDVLAAEGCLLAHGTRAGTTVLRKGHKLTRSDLALLAAEGHTSVVVARLAPGDLDEDQAADRLASAALGPGLRTDLEAATGRVNLYAETAGVFVADRAAVDAMNRVDPALTLATLRNHSRVEPGRMVATAKVIEFAASAQAVAAAESAIRDALKIAPFQPRRIGLVATRLPHLKESVLDKTRRVLEARLAGTGSTVLEEIRTGHRAEEVAAALARLKDMGCDLFLLFGASAVVDRHDVLPSALRLAGGVVDRFGIPVDPGNLLLTGRLAGHPVICAPGCARSPKENGFDWVLERTLAGVAPGPEEMTGWGVGGLLMEIQSRPHPREQAGDEATVPEIAAILLAAGQSRRMGSRNKLLEEISGKPMIRHVAEAATAAGFCEVVVVTGHEEADVRAALDGLDVRFVANPDYLEGMGTSVAAGIRALCGDPAGAMVLLGDMPALDDVDLTRLITTFREHGCAAIVAAGSGGERGNPVLWPRAYFGDISRLEGDRGARTILQSRAEEIILVEAGAAARLDLDTPESLENYRNDIKT</sequence>
<proteinExistence type="predicted"/>
<comment type="caution">
    <text evidence="3">The sequence shown here is derived from an EMBL/GenBank/DDBJ whole genome shotgun (WGS) entry which is preliminary data.</text>
</comment>
<evidence type="ECO:0000256" key="1">
    <source>
        <dbReference type="ARBA" id="ARBA00022842"/>
    </source>
</evidence>
<dbReference type="Pfam" id="PF12804">
    <property type="entry name" value="NTP_transf_3"/>
    <property type="match status" value="1"/>
</dbReference>
<evidence type="ECO:0000313" key="4">
    <source>
        <dbReference type="Proteomes" id="UP001597327"/>
    </source>
</evidence>
<dbReference type="InterPro" id="IPR012184">
    <property type="entry name" value="Bifunc_Mopterin-bd"/>
</dbReference>
<dbReference type="PANTHER" id="PTHR43777">
    <property type="entry name" value="MOLYBDENUM COFACTOR CYTIDYLYLTRANSFERASE"/>
    <property type="match status" value="1"/>
</dbReference>
<dbReference type="RefSeq" id="WP_149893470.1">
    <property type="nucleotide sequence ID" value="NZ_JBHUFA010000015.1"/>
</dbReference>
<gene>
    <name evidence="3" type="ORF">ACFSC7_16970</name>
</gene>
<dbReference type="Gene3D" id="3.40.980.10">
    <property type="entry name" value="MoaB/Mog-like domain"/>
    <property type="match status" value="1"/>
</dbReference>
<feature type="domain" description="MoaB/Mog" evidence="2">
    <location>
        <begin position="169"/>
        <end position="302"/>
    </location>
</feature>
<dbReference type="Proteomes" id="UP001597327">
    <property type="component" value="Unassembled WGS sequence"/>
</dbReference>
<organism evidence="3 4">
    <name type="scientific">Roseibium aestuarii</name>
    <dbReference type="NCBI Taxonomy" id="2600299"/>
    <lineage>
        <taxon>Bacteria</taxon>
        <taxon>Pseudomonadati</taxon>
        <taxon>Pseudomonadota</taxon>
        <taxon>Alphaproteobacteria</taxon>
        <taxon>Hyphomicrobiales</taxon>
        <taxon>Stappiaceae</taxon>
        <taxon>Roseibium</taxon>
    </lineage>
</organism>
<dbReference type="Gene3D" id="3.90.105.10">
    <property type="entry name" value="Molybdopterin biosynthesis moea protein, domain 2"/>
    <property type="match status" value="1"/>
</dbReference>
<evidence type="ECO:0000313" key="3">
    <source>
        <dbReference type="EMBL" id="MFD1697212.1"/>
    </source>
</evidence>
<dbReference type="InterPro" id="IPR036425">
    <property type="entry name" value="MoaB/Mog-like_dom_sf"/>
</dbReference>
<dbReference type="PIRSF" id="PIRSF036626">
    <property type="entry name" value="MPTBd_MobAlike"/>
    <property type="match status" value="1"/>
</dbReference>